<reference evidence="5 6" key="1">
    <citation type="submission" date="2014-08" db="EMBL/GenBank/DDBJ databases">
        <authorList>
            <person name="Bunnell A."/>
            <person name="Chain P.S."/>
            <person name="Chertkov O."/>
            <person name="Currie B.J."/>
            <person name="Daligault H.E."/>
            <person name="Davenport K.W."/>
            <person name="Davis C."/>
            <person name="Gleasner C.D."/>
            <person name="Johnson S.L."/>
            <person name="Kaestli M."/>
            <person name="Koren S."/>
            <person name="Kunde Y.A."/>
            <person name="Mayo M."/>
            <person name="McMurry K.K."/>
            <person name="Price E.P."/>
            <person name="Reitenga K.G."/>
            <person name="Robison R."/>
            <person name="Rosovitz M.J."/>
            <person name="Sarovich D.S."/>
            <person name="Teshima H."/>
        </authorList>
    </citation>
    <scope>NUCLEOTIDE SEQUENCE [LARGE SCALE GENOMIC DNA]</scope>
    <source>
        <strain evidence="5 6">MSHR44</strain>
    </source>
</reference>
<dbReference type="SUPFAM" id="SSF63829">
    <property type="entry name" value="Calcium-dependent phosphotriesterase"/>
    <property type="match status" value="1"/>
</dbReference>
<feature type="binding site" evidence="3">
    <location>
        <position position="18"/>
    </location>
    <ligand>
        <name>a divalent metal cation</name>
        <dbReference type="ChEBI" id="CHEBI:60240"/>
    </ligand>
</feature>
<evidence type="ECO:0000256" key="2">
    <source>
        <dbReference type="PIRSR" id="PIRSR605511-1"/>
    </source>
</evidence>
<dbReference type="GO" id="GO:0019853">
    <property type="term" value="P:L-ascorbic acid biosynthetic process"/>
    <property type="evidence" value="ECO:0007669"/>
    <property type="project" value="TreeGrafter"/>
</dbReference>
<dbReference type="EMBL" id="JQIM01000007">
    <property type="protein sequence ID" value="KGX17014.1"/>
    <property type="molecule type" value="Genomic_DNA"/>
</dbReference>
<comment type="caution">
    <text evidence="5">The sequence shown here is derived from an EMBL/GenBank/DDBJ whole genome shotgun (WGS) entry which is preliminary data.</text>
</comment>
<dbReference type="GO" id="GO:0004341">
    <property type="term" value="F:gluconolactonase activity"/>
    <property type="evidence" value="ECO:0007669"/>
    <property type="project" value="TreeGrafter"/>
</dbReference>
<dbReference type="InterPro" id="IPR013658">
    <property type="entry name" value="SGL"/>
</dbReference>
<comment type="cofactor">
    <cofactor evidence="3">
        <name>Zn(2+)</name>
        <dbReference type="ChEBI" id="CHEBI:29105"/>
    </cofactor>
    <text evidence="3">Binds 1 divalent metal cation per subunit.</text>
</comment>
<keyword evidence="3" id="KW-0479">Metal-binding</keyword>
<protein>
    <submittedName>
        <fullName evidence="5">SMP-30/Gluconolaconase/LRE-like region family protein</fullName>
    </submittedName>
</protein>
<organism evidence="5 6">
    <name type="scientific">Burkholderia pseudomallei</name>
    <name type="common">Pseudomonas pseudomallei</name>
    <dbReference type="NCBI Taxonomy" id="28450"/>
    <lineage>
        <taxon>Bacteria</taxon>
        <taxon>Pseudomonadati</taxon>
        <taxon>Pseudomonadota</taxon>
        <taxon>Betaproteobacteria</taxon>
        <taxon>Burkholderiales</taxon>
        <taxon>Burkholderiaceae</taxon>
        <taxon>Burkholderia</taxon>
        <taxon>pseudomallei group</taxon>
    </lineage>
</organism>
<dbReference type="KEGG" id="but:X994_6538"/>
<evidence type="ECO:0000256" key="3">
    <source>
        <dbReference type="PIRSR" id="PIRSR605511-2"/>
    </source>
</evidence>
<dbReference type="Gene3D" id="2.120.10.30">
    <property type="entry name" value="TolB, C-terminal domain"/>
    <property type="match status" value="1"/>
</dbReference>
<evidence type="ECO:0000259" key="4">
    <source>
        <dbReference type="Pfam" id="PF08450"/>
    </source>
</evidence>
<dbReference type="AlphaFoldDB" id="A0AA40JI38"/>
<dbReference type="PANTHER" id="PTHR10907">
    <property type="entry name" value="REGUCALCIN"/>
    <property type="match status" value="1"/>
</dbReference>
<feature type="active site" description="Proton donor/acceptor" evidence="2">
    <location>
        <position position="208"/>
    </location>
</feature>
<gene>
    <name evidence="5" type="ORF">Y036_6104</name>
</gene>
<feature type="binding site" evidence="3">
    <location>
        <position position="104"/>
    </location>
    <ligand>
        <name>substrate</name>
    </ligand>
</feature>
<feature type="binding site" evidence="3">
    <location>
        <position position="102"/>
    </location>
    <ligand>
        <name>substrate</name>
    </ligand>
</feature>
<comment type="similarity">
    <text evidence="1">Belongs to the SMP-30/CGR1 family.</text>
</comment>
<proteinExistence type="inferred from homology"/>
<keyword evidence="3" id="KW-0862">Zinc</keyword>
<evidence type="ECO:0000256" key="1">
    <source>
        <dbReference type="ARBA" id="ARBA00008853"/>
    </source>
</evidence>
<accession>A0AA40JI38</accession>
<dbReference type="GO" id="GO:0005509">
    <property type="term" value="F:calcium ion binding"/>
    <property type="evidence" value="ECO:0007669"/>
    <property type="project" value="TreeGrafter"/>
</dbReference>
<sequence length="300" mass="33151">MKLFEPYWVAASGDVVGEGAVWSAPESAIYWTDVCRYLIHRYDMADRSVRTWIFDEPVVALAFSSEAGRWLVALASKLIWWWPAEDRRLDHGFVLDGYPHVRLNDGRADPLGNFWVGSMRNNMLPDGELCEAGGADGIMFRIDPDGAVTRHIAGLGIANTLCWSPDKTVFYTADTLANAVWAYEFDSTSATIRARRDLLTGYSRGLPDGSTIDEDGFIWNCRFYGGCIVRISPSGQVDKVVEMPVKNVTTATFGGPDLRTLYVTSASALKEPGERLAGSLWAIECEVPGLPENAVRVVSR</sequence>
<dbReference type="InterPro" id="IPR011042">
    <property type="entry name" value="6-blade_b-propeller_TolB-like"/>
</dbReference>
<evidence type="ECO:0000313" key="6">
    <source>
        <dbReference type="Proteomes" id="UP000030475"/>
    </source>
</evidence>
<dbReference type="PANTHER" id="PTHR10907:SF47">
    <property type="entry name" value="REGUCALCIN"/>
    <property type="match status" value="1"/>
</dbReference>
<dbReference type="PRINTS" id="PR01790">
    <property type="entry name" value="SMP30FAMILY"/>
</dbReference>
<dbReference type="Pfam" id="PF08450">
    <property type="entry name" value="SGL"/>
    <property type="match status" value="1"/>
</dbReference>
<dbReference type="InterPro" id="IPR005511">
    <property type="entry name" value="SMP-30"/>
</dbReference>
<feature type="domain" description="SMP-30/Gluconolactonase/LRE-like region" evidence="4">
    <location>
        <begin position="16"/>
        <end position="267"/>
    </location>
</feature>
<dbReference type="Proteomes" id="UP000030475">
    <property type="component" value="Unassembled WGS sequence"/>
</dbReference>
<feature type="binding site" evidence="3">
    <location>
        <position position="208"/>
    </location>
    <ligand>
        <name>a divalent metal cation</name>
        <dbReference type="ChEBI" id="CHEBI:60240"/>
    </ligand>
</feature>
<name>A0AA40JI38_BURPE</name>
<feature type="binding site" evidence="3">
    <location>
        <position position="159"/>
    </location>
    <ligand>
        <name>a divalent metal cation</name>
        <dbReference type="ChEBI" id="CHEBI:60240"/>
    </ligand>
</feature>
<evidence type="ECO:0000313" key="5">
    <source>
        <dbReference type="EMBL" id="KGX17014.1"/>
    </source>
</evidence>